<accession>A0A8H3DWJ6</accession>
<comment type="caution">
    <text evidence="2">The sequence shown here is derived from an EMBL/GenBank/DDBJ whole genome shotgun (WGS) entry which is preliminary data.</text>
</comment>
<feature type="compositionally biased region" description="Basic and acidic residues" evidence="1">
    <location>
        <begin position="501"/>
        <end position="511"/>
    </location>
</feature>
<dbReference type="EMBL" id="CAJNJQ010001390">
    <property type="protein sequence ID" value="CAE7136750.1"/>
    <property type="molecule type" value="Genomic_DNA"/>
</dbReference>
<feature type="region of interest" description="Disordered" evidence="1">
    <location>
        <begin position="214"/>
        <end position="244"/>
    </location>
</feature>
<reference evidence="2" key="1">
    <citation type="submission" date="2021-01" db="EMBL/GenBank/DDBJ databases">
        <authorList>
            <person name="Kaushik A."/>
        </authorList>
    </citation>
    <scope>NUCLEOTIDE SEQUENCE</scope>
    <source>
        <strain evidence="2">AG5</strain>
    </source>
</reference>
<dbReference type="Proteomes" id="UP000663827">
    <property type="component" value="Unassembled WGS sequence"/>
</dbReference>
<feature type="region of interest" description="Disordered" evidence="1">
    <location>
        <begin position="303"/>
        <end position="511"/>
    </location>
</feature>
<feature type="compositionally biased region" description="Basic and acidic residues" evidence="1">
    <location>
        <begin position="425"/>
        <end position="448"/>
    </location>
</feature>
<feature type="compositionally biased region" description="Low complexity" evidence="1">
    <location>
        <begin position="468"/>
        <end position="479"/>
    </location>
</feature>
<feature type="compositionally biased region" description="Basic and acidic residues" evidence="1">
    <location>
        <begin position="350"/>
        <end position="363"/>
    </location>
</feature>
<evidence type="ECO:0000313" key="3">
    <source>
        <dbReference type="Proteomes" id="UP000663827"/>
    </source>
</evidence>
<gene>
    <name evidence="2" type="ORF">RDB_LOCUS69542</name>
</gene>
<evidence type="ECO:0000256" key="1">
    <source>
        <dbReference type="SAM" id="MobiDB-lite"/>
    </source>
</evidence>
<proteinExistence type="predicted"/>
<sequence>MPRHIHVYYRKKAKSGLKLLERGGNPEQHFAKLRAVSLTVQDPPNRDTNSKATPFVSLKHAQSSVRGTVPAHVATGTEDDLIRSSTSALPRALDQPNKPTKYNRLPDLVETAVRNIESLDTKRAHINSMDARGLAGLDIASRKRKYGIALNGQGQVASKAFYYPTEAKPRTFVASPSPEPRIIVDTCAEQVEDMLSFGTPSDEQSTNSTQTFTIHSNGQTRDEPTADAPPVSTKPAEPQASTKEIDIPPTLYEDARRVAAQTLKLQDGLLGLQSNVSLIPWRTQPTEDDSEILTFNLFMPAPANTGGIPPDPEPRIKALSQQGQDSTHSHSGAPDKAHGLNIGNQTGNNSRRDRNQHAEKNKASDLPVRPHGKHRMETPQGTKPSPPLPPRKLTEKTRTNSGRGSMAPNPLDRYVLRSHPSHPRRASDQVKLFSDHSNVHRKPDDREPTGTTQSAPKLDSSHAIFDFASAESSPSPSQEIGVSMTTSDDNNRKIGLQLFDDDPRAGVEVEA</sequence>
<protein>
    <submittedName>
        <fullName evidence="2">Uncharacterized protein</fullName>
    </submittedName>
</protein>
<feature type="compositionally biased region" description="Polar residues" evidence="1">
    <location>
        <begin position="319"/>
        <end position="330"/>
    </location>
</feature>
<evidence type="ECO:0000313" key="2">
    <source>
        <dbReference type="EMBL" id="CAE7136750.1"/>
    </source>
</evidence>
<dbReference type="AlphaFoldDB" id="A0A8H3DWJ6"/>
<name>A0A8H3DWJ6_9AGAM</name>
<organism evidence="2 3">
    <name type="scientific">Rhizoctonia solani</name>
    <dbReference type="NCBI Taxonomy" id="456999"/>
    <lineage>
        <taxon>Eukaryota</taxon>
        <taxon>Fungi</taxon>
        <taxon>Dikarya</taxon>
        <taxon>Basidiomycota</taxon>
        <taxon>Agaricomycotina</taxon>
        <taxon>Agaricomycetes</taxon>
        <taxon>Cantharellales</taxon>
        <taxon>Ceratobasidiaceae</taxon>
        <taxon>Rhizoctonia</taxon>
    </lineage>
</organism>